<proteinExistence type="predicted"/>
<evidence type="ECO:0000256" key="1">
    <source>
        <dbReference type="SAM" id="Phobius"/>
    </source>
</evidence>
<keyword evidence="1" id="KW-1133">Transmembrane helix</keyword>
<reference evidence="2" key="1">
    <citation type="submission" date="2023-06" db="EMBL/GenBank/DDBJ databases">
        <title>Genomic of Agaribacillus aureum.</title>
        <authorList>
            <person name="Wang G."/>
        </authorList>
    </citation>
    <scope>NUCLEOTIDE SEQUENCE</scope>
    <source>
        <strain evidence="2">BMA12</strain>
    </source>
</reference>
<dbReference type="InterPro" id="IPR025495">
    <property type="entry name" value="DUF4386"/>
</dbReference>
<comment type="caution">
    <text evidence="2">The sequence shown here is derived from an EMBL/GenBank/DDBJ whole genome shotgun (WGS) entry which is preliminary data.</text>
</comment>
<feature type="transmembrane region" description="Helical" evidence="1">
    <location>
        <begin position="173"/>
        <end position="193"/>
    </location>
</feature>
<evidence type="ECO:0000313" key="3">
    <source>
        <dbReference type="Proteomes" id="UP001172083"/>
    </source>
</evidence>
<dbReference type="Pfam" id="PF14329">
    <property type="entry name" value="DUF4386"/>
    <property type="match status" value="1"/>
</dbReference>
<dbReference type="RefSeq" id="WP_346756665.1">
    <property type="nucleotide sequence ID" value="NZ_JAUJEB010000001.1"/>
</dbReference>
<protein>
    <submittedName>
        <fullName evidence="2">DUF4386 domain-containing protein</fullName>
    </submittedName>
</protein>
<feature type="transmembrane region" description="Helical" evidence="1">
    <location>
        <begin position="58"/>
        <end position="79"/>
    </location>
</feature>
<keyword evidence="1" id="KW-0472">Membrane</keyword>
<sequence>MNYQIQKAALISGIGIFIMVLSVPVAEFVIFPDLFDYGNAEITFKNIQKNRELFVTGIFLHTITLICDVVVAWALYIFLRPVNRDFSLLISLFRIVFTVVTLSALLNLVGLLNLTQNAEYLSAFDQSLYAKVLLSIKNFNLQWSFAFVFFGTYLIMLGILVFQAFYVPRIFGILLIIAGAGYLIDTLRIFFFPSTKMDYLMITFFGELVFMLWLLIKGWRVKVFENNKNQETEYNKDYHP</sequence>
<accession>A0ABT8L0R4</accession>
<organism evidence="2 3">
    <name type="scientific">Agaribacillus aureus</name>
    <dbReference type="NCBI Taxonomy" id="3051825"/>
    <lineage>
        <taxon>Bacteria</taxon>
        <taxon>Pseudomonadati</taxon>
        <taxon>Bacteroidota</taxon>
        <taxon>Cytophagia</taxon>
        <taxon>Cytophagales</taxon>
        <taxon>Splendidivirgaceae</taxon>
        <taxon>Agaribacillus</taxon>
    </lineage>
</organism>
<keyword evidence="1" id="KW-0812">Transmembrane</keyword>
<evidence type="ECO:0000313" key="2">
    <source>
        <dbReference type="EMBL" id="MDN5211330.1"/>
    </source>
</evidence>
<dbReference type="EMBL" id="JAUJEB010000001">
    <property type="protein sequence ID" value="MDN5211330.1"/>
    <property type="molecule type" value="Genomic_DNA"/>
</dbReference>
<keyword evidence="3" id="KW-1185">Reference proteome</keyword>
<feature type="transmembrane region" description="Helical" evidence="1">
    <location>
        <begin position="199"/>
        <end position="216"/>
    </location>
</feature>
<name>A0ABT8L0R4_9BACT</name>
<gene>
    <name evidence="2" type="ORF">QQ020_04690</name>
</gene>
<feature type="transmembrane region" description="Helical" evidence="1">
    <location>
        <begin position="9"/>
        <end position="31"/>
    </location>
</feature>
<feature type="transmembrane region" description="Helical" evidence="1">
    <location>
        <begin position="143"/>
        <end position="166"/>
    </location>
</feature>
<dbReference type="Proteomes" id="UP001172083">
    <property type="component" value="Unassembled WGS sequence"/>
</dbReference>
<feature type="transmembrane region" description="Helical" evidence="1">
    <location>
        <begin position="91"/>
        <end position="112"/>
    </location>
</feature>